<comment type="similarity">
    <text evidence="6">Belongs to the TRAFAC class OBG-HflX-like GTPase superfamily. HflX GTPase family.</text>
</comment>
<evidence type="ECO:0000256" key="3">
    <source>
        <dbReference type="ARBA" id="ARBA00022741"/>
    </source>
</evidence>
<accession>A0A1A2NSY9</accession>
<keyword evidence="5 6" id="KW-0342">GTP-binding</keyword>
<keyword evidence="3 6" id="KW-0547">Nucleotide-binding</keyword>
<reference evidence="12" key="1">
    <citation type="submission" date="2016-06" db="EMBL/GenBank/DDBJ databases">
        <authorList>
            <person name="Sutton G."/>
            <person name="Brinkac L."/>
            <person name="Sanka R."/>
            <person name="Adams M."/>
            <person name="Lau E."/>
            <person name="Sam S."/>
            <person name="Sreng N."/>
            <person name="Him V."/>
            <person name="Kerleguer A."/>
            <person name="Cheng S."/>
        </authorList>
    </citation>
    <scope>NUCLEOTIDE SEQUENCE [LARGE SCALE GENOMIC DNA]</scope>
    <source>
        <strain evidence="12">E1876</strain>
    </source>
</reference>
<dbReference type="EMBL" id="LZKG01000110">
    <property type="protein sequence ID" value="OBI27850.1"/>
    <property type="molecule type" value="Genomic_DNA"/>
</dbReference>
<evidence type="ECO:0000256" key="6">
    <source>
        <dbReference type="HAMAP-Rule" id="MF_00900"/>
    </source>
</evidence>
<dbReference type="PIRSF" id="PIRSF006809">
    <property type="entry name" value="GTP-binding_hflX_prd"/>
    <property type="match status" value="1"/>
</dbReference>
<dbReference type="GO" id="GO:0005525">
    <property type="term" value="F:GTP binding"/>
    <property type="evidence" value="ECO:0007669"/>
    <property type="project" value="UniProtKB-UniRule"/>
</dbReference>
<evidence type="ECO:0000256" key="9">
    <source>
        <dbReference type="SAM" id="MobiDB-lite"/>
    </source>
</evidence>
<dbReference type="SUPFAM" id="SSF52540">
    <property type="entry name" value="P-loop containing nucleoside triphosphate hydrolases"/>
    <property type="match status" value="1"/>
</dbReference>
<dbReference type="PANTHER" id="PTHR10229">
    <property type="entry name" value="GTP-BINDING PROTEIN HFLX"/>
    <property type="match status" value="1"/>
</dbReference>
<dbReference type="Gene3D" id="3.40.50.300">
    <property type="entry name" value="P-loop containing nucleotide triphosphate hydrolases"/>
    <property type="match status" value="1"/>
</dbReference>
<evidence type="ECO:0000259" key="10">
    <source>
        <dbReference type="PROSITE" id="PS51705"/>
    </source>
</evidence>
<dbReference type="PROSITE" id="PS51705">
    <property type="entry name" value="G_HFLX"/>
    <property type="match status" value="1"/>
</dbReference>
<proteinExistence type="inferred from homology"/>
<dbReference type="Pfam" id="PF13167">
    <property type="entry name" value="GTP-bdg_N"/>
    <property type="match status" value="1"/>
</dbReference>
<evidence type="ECO:0000256" key="5">
    <source>
        <dbReference type="ARBA" id="ARBA00023134"/>
    </source>
</evidence>
<dbReference type="InterPro" id="IPR042108">
    <property type="entry name" value="GTPase_HflX_N_sf"/>
</dbReference>
<comment type="function">
    <text evidence="6">GTPase that associates with the 50S ribosomal subunit and may have a role during protein synthesis or ribosome biogenesis.</text>
</comment>
<feature type="binding site" evidence="7">
    <location>
        <begin position="296"/>
        <end position="299"/>
    </location>
    <ligand>
        <name>GTP</name>
        <dbReference type="ChEBI" id="CHEBI:37565"/>
    </ligand>
</feature>
<dbReference type="HAMAP" id="MF_00900">
    <property type="entry name" value="GTPase_HflX"/>
    <property type="match status" value="1"/>
</dbReference>
<dbReference type="GO" id="GO:0003924">
    <property type="term" value="F:GTPase activity"/>
    <property type="evidence" value="ECO:0007669"/>
    <property type="project" value="UniProtKB-UniRule"/>
</dbReference>
<dbReference type="NCBIfam" id="TIGR03156">
    <property type="entry name" value="GTP_HflX"/>
    <property type="match status" value="1"/>
</dbReference>
<protein>
    <recommendedName>
        <fullName evidence="6">GTPase HflX</fullName>
    </recommendedName>
    <alternativeName>
        <fullName evidence="6">GTP-binding protein HflX</fullName>
    </alternativeName>
</protein>
<dbReference type="GO" id="GO:0005737">
    <property type="term" value="C:cytoplasm"/>
    <property type="evidence" value="ECO:0007669"/>
    <property type="project" value="UniProtKB-SubCell"/>
</dbReference>
<organism evidence="11 12">
    <name type="scientific">Mycolicibacter sinensis (strain JDM601)</name>
    <name type="common">Mycobacterium sinense</name>
    <dbReference type="NCBI Taxonomy" id="875328"/>
    <lineage>
        <taxon>Bacteria</taxon>
        <taxon>Bacillati</taxon>
        <taxon>Actinomycetota</taxon>
        <taxon>Actinomycetes</taxon>
        <taxon>Mycobacteriales</taxon>
        <taxon>Mycobacteriaceae</taxon>
        <taxon>Mycolicibacter</taxon>
    </lineage>
</organism>
<dbReference type="InterPro" id="IPR016496">
    <property type="entry name" value="GTPase_HflX"/>
</dbReference>
<dbReference type="InterPro" id="IPR025121">
    <property type="entry name" value="GTPase_HflX_N"/>
</dbReference>
<dbReference type="Gene3D" id="3.40.50.11060">
    <property type="entry name" value="GTPase HflX, N-terminal domain"/>
    <property type="match status" value="1"/>
</dbReference>
<evidence type="ECO:0000313" key="11">
    <source>
        <dbReference type="EMBL" id="OBI27850.1"/>
    </source>
</evidence>
<keyword evidence="1 6" id="KW-0963">Cytoplasm</keyword>
<comment type="subcellular location">
    <subcellularLocation>
        <location evidence="6">Cytoplasm</location>
    </subcellularLocation>
    <text evidence="6">May associate with membranes.</text>
</comment>
<evidence type="ECO:0000256" key="1">
    <source>
        <dbReference type="ARBA" id="ARBA00022490"/>
    </source>
</evidence>
<dbReference type="Gene3D" id="6.10.250.2860">
    <property type="match status" value="1"/>
</dbReference>
<dbReference type="Pfam" id="PF16360">
    <property type="entry name" value="GTP-bdg_M"/>
    <property type="match status" value="1"/>
</dbReference>
<dbReference type="InterPro" id="IPR006073">
    <property type="entry name" value="GTP-bd"/>
</dbReference>
<evidence type="ECO:0000256" key="8">
    <source>
        <dbReference type="PIRSR" id="PIRSR006809-2"/>
    </source>
</evidence>
<evidence type="ECO:0000256" key="2">
    <source>
        <dbReference type="ARBA" id="ARBA00022723"/>
    </source>
</evidence>
<dbReference type="FunFam" id="3.40.50.11060:FF:000001">
    <property type="entry name" value="GTPase HflX"/>
    <property type="match status" value="1"/>
</dbReference>
<feature type="compositionally biased region" description="Gly residues" evidence="9">
    <location>
        <begin position="186"/>
        <end position="199"/>
    </location>
</feature>
<dbReference type="CDD" id="cd01878">
    <property type="entry name" value="HflX"/>
    <property type="match status" value="1"/>
</dbReference>
<feature type="region of interest" description="Disordered" evidence="9">
    <location>
        <begin position="180"/>
        <end position="203"/>
    </location>
</feature>
<keyword evidence="4 8" id="KW-0460">Magnesium</keyword>
<comment type="subunit">
    <text evidence="6">Monomer. Associates with the 50S ribosomal subunit.</text>
</comment>
<dbReference type="OrthoDB" id="9812272at2"/>
<comment type="cofactor">
    <cofactor evidence="8">
        <name>Mg(2+)</name>
        <dbReference type="ChEBI" id="CHEBI:18420"/>
    </cofactor>
</comment>
<dbReference type="AlphaFoldDB" id="A0A1A2NSY9"/>
<feature type="binding site" evidence="7">
    <location>
        <begin position="390"/>
        <end position="392"/>
    </location>
    <ligand>
        <name>GTP</name>
        <dbReference type="ChEBI" id="CHEBI:37565"/>
    </ligand>
</feature>
<dbReference type="InterPro" id="IPR030394">
    <property type="entry name" value="G_HFLX_dom"/>
</dbReference>
<feature type="binding site" evidence="8">
    <location>
        <position position="256"/>
    </location>
    <ligand>
        <name>Mg(2+)</name>
        <dbReference type="ChEBI" id="CHEBI:18420"/>
    </ligand>
</feature>
<comment type="caution">
    <text evidence="11">The sequence shown here is derived from an EMBL/GenBank/DDBJ whole genome shotgun (WGS) entry which is preliminary data.</text>
</comment>
<dbReference type="RefSeq" id="WP_064921920.1">
    <property type="nucleotide sequence ID" value="NZ_LZJK01000079.1"/>
</dbReference>
<dbReference type="Proteomes" id="UP000093943">
    <property type="component" value="Unassembled WGS sequence"/>
</dbReference>
<evidence type="ECO:0000256" key="4">
    <source>
        <dbReference type="ARBA" id="ARBA00022842"/>
    </source>
</evidence>
<dbReference type="InterPro" id="IPR032305">
    <property type="entry name" value="GTP-bd_M"/>
</dbReference>
<dbReference type="Pfam" id="PF01926">
    <property type="entry name" value="MMR_HSR1"/>
    <property type="match status" value="1"/>
</dbReference>
<feature type="binding site" evidence="8">
    <location>
        <position position="276"/>
    </location>
    <ligand>
        <name>Mg(2+)</name>
        <dbReference type="ChEBI" id="CHEBI:18420"/>
    </ligand>
</feature>
<keyword evidence="2 8" id="KW-0479">Metal-binding</keyword>
<feature type="domain" description="Hflx-type G" evidence="10">
    <location>
        <begin position="243"/>
        <end position="412"/>
    </location>
</feature>
<dbReference type="PRINTS" id="PR00326">
    <property type="entry name" value="GTP1OBG"/>
</dbReference>
<dbReference type="PANTHER" id="PTHR10229:SF0">
    <property type="entry name" value="GTP-BINDING PROTEIN 6-RELATED"/>
    <property type="match status" value="1"/>
</dbReference>
<dbReference type="InterPro" id="IPR045498">
    <property type="entry name" value="HflX_C"/>
</dbReference>
<evidence type="ECO:0000256" key="7">
    <source>
        <dbReference type="PIRSR" id="PIRSR006809-1"/>
    </source>
</evidence>
<gene>
    <name evidence="6" type="primary">hflX</name>
    <name evidence="11" type="ORF">A5710_04650</name>
</gene>
<dbReference type="GO" id="GO:0043022">
    <property type="term" value="F:ribosome binding"/>
    <property type="evidence" value="ECO:0007669"/>
    <property type="project" value="TreeGrafter"/>
</dbReference>
<evidence type="ECO:0000313" key="12">
    <source>
        <dbReference type="Proteomes" id="UP000093943"/>
    </source>
</evidence>
<dbReference type="InterPro" id="IPR027417">
    <property type="entry name" value="P-loop_NTPase"/>
</dbReference>
<name>A0A1A2NSY9_MYCSD</name>
<dbReference type="GO" id="GO:0046872">
    <property type="term" value="F:metal ion binding"/>
    <property type="evidence" value="ECO:0007669"/>
    <property type="project" value="UniProtKB-KW"/>
</dbReference>
<dbReference type="Pfam" id="PF19275">
    <property type="entry name" value="HflX_C"/>
    <property type="match status" value="1"/>
</dbReference>
<sequence>MSYPEIPSTGELALDDRSALRRVAGLSTELADVSEVEYRQLRLERVVLVGVWTEGSAAEADASMVELAALAETAGSEVLEGLIQRRDRPDPSTYIGSGKAVELREVVLATGADTVICDGELSPAQLTALEKAVKVKVIDRTALILDIFAQHATSAEGKAQVALAQMQYMLPRLRGWGESMSRQAGGRAGGSGGGVGLRGPGETKIETDRRRIRERMAKLRREIKAMKQVRDTQRSRRLHSDVPSVAIVGYTNAGKSSLLNALTGAGVLVQDALFATLEPTTRRGYFEDDRPFVLTDTVGFVRHLPTQLVEAFRSTLEEVADADLLVHVVDGADPTPLAQISAVRQVVSEVIAERDGTPAPELLVVNKIDAAGDLALAQLRRALPEAVFVSARTGDGIDALRHRMAQLVAPVDTAVDVVIPYRRGDLVARVHEQGRVQHTEHSEGGTRIRARVPAALAASLAEFAQS</sequence>
<feature type="binding site" evidence="7">
    <location>
        <begin position="249"/>
        <end position="256"/>
    </location>
    <ligand>
        <name>GTP</name>
        <dbReference type="ChEBI" id="CHEBI:37565"/>
    </ligand>
</feature>
<feature type="binding site" evidence="7">
    <location>
        <begin position="366"/>
        <end position="369"/>
    </location>
    <ligand>
        <name>GTP</name>
        <dbReference type="ChEBI" id="CHEBI:37565"/>
    </ligand>
</feature>